<evidence type="ECO:0000256" key="1">
    <source>
        <dbReference type="SAM" id="SignalP"/>
    </source>
</evidence>
<organism evidence="3 4">
    <name type="scientific">Panagrellus redivivus</name>
    <name type="common">Microworm</name>
    <dbReference type="NCBI Taxonomy" id="6233"/>
    <lineage>
        <taxon>Eukaryota</taxon>
        <taxon>Metazoa</taxon>
        <taxon>Ecdysozoa</taxon>
        <taxon>Nematoda</taxon>
        <taxon>Chromadorea</taxon>
        <taxon>Rhabditida</taxon>
        <taxon>Tylenchina</taxon>
        <taxon>Panagrolaimomorpha</taxon>
        <taxon>Panagrolaimoidea</taxon>
        <taxon>Panagrolaimidae</taxon>
        <taxon>Panagrellus</taxon>
    </lineage>
</organism>
<keyword evidence="3" id="KW-1185">Reference proteome</keyword>
<sequence length="123" mass="13968">MHALLWIAVIASVACVAVALTDLEQWKEFKKTYGKNYTDPAVDAFHFGVFQKSLRAVEENHAKYEAGEVTYSIRIIALSDIPKDQWPVLPPLPIGNKTRHDDISEDVRKGLERMEHERAQHGV</sequence>
<dbReference type="SUPFAM" id="SSF54001">
    <property type="entry name" value="Cysteine proteinases"/>
    <property type="match status" value="1"/>
</dbReference>
<feature type="domain" description="Cathepsin propeptide inhibitor" evidence="2">
    <location>
        <begin position="26"/>
        <end position="86"/>
    </location>
</feature>
<evidence type="ECO:0000313" key="4">
    <source>
        <dbReference type="WBParaSite" id="Pan_g1474.t1"/>
    </source>
</evidence>
<accession>A0A7E4ZSF0</accession>
<reference evidence="3" key="1">
    <citation type="journal article" date="2013" name="Genetics">
        <title>The draft genome and transcriptome of Panagrellus redivivus are shaped by the harsh demands of a free-living lifestyle.</title>
        <authorList>
            <person name="Srinivasan J."/>
            <person name="Dillman A.R."/>
            <person name="Macchietto M.G."/>
            <person name="Heikkinen L."/>
            <person name="Lakso M."/>
            <person name="Fracchia K.M."/>
            <person name="Antoshechkin I."/>
            <person name="Mortazavi A."/>
            <person name="Wong G."/>
            <person name="Sternberg P.W."/>
        </authorList>
    </citation>
    <scope>NUCLEOTIDE SEQUENCE [LARGE SCALE GENOMIC DNA]</scope>
    <source>
        <strain evidence="3">MT8872</strain>
    </source>
</reference>
<dbReference type="Gene3D" id="1.10.287.2250">
    <property type="match status" value="1"/>
</dbReference>
<dbReference type="InterPro" id="IPR013201">
    <property type="entry name" value="Prot_inhib_I29"/>
</dbReference>
<dbReference type="InterPro" id="IPR038765">
    <property type="entry name" value="Papain-like_cys_pep_sf"/>
</dbReference>
<reference evidence="4" key="2">
    <citation type="submission" date="2020-10" db="UniProtKB">
        <authorList>
            <consortium name="WormBaseParasite"/>
        </authorList>
    </citation>
    <scope>IDENTIFICATION</scope>
</reference>
<dbReference type="Proteomes" id="UP000492821">
    <property type="component" value="Unassembled WGS sequence"/>
</dbReference>
<name>A0A7E4ZSF0_PANRE</name>
<feature type="chain" id="PRO_5028911900" evidence="1">
    <location>
        <begin position="20"/>
        <end position="123"/>
    </location>
</feature>
<dbReference type="WBParaSite" id="Pan_g1474.t1">
    <property type="protein sequence ID" value="Pan_g1474.t1"/>
    <property type="gene ID" value="Pan_g1474"/>
</dbReference>
<evidence type="ECO:0000259" key="2">
    <source>
        <dbReference type="SMART" id="SM00848"/>
    </source>
</evidence>
<dbReference type="SMART" id="SM00848">
    <property type="entry name" value="Inhibitor_I29"/>
    <property type="match status" value="1"/>
</dbReference>
<protein>
    <submittedName>
        <fullName evidence="4">Inhibitor_I29 domain-containing protein</fullName>
    </submittedName>
</protein>
<dbReference type="AlphaFoldDB" id="A0A7E4ZSF0"/>
<dbReference type="Pfam" id="PF08246">
    <property type="entry name" value="Inhibitor_I29"/>
    <property type="match status" value="1"/>
</dbReference>
<keyword evidence="1" id="KW-0732">Signal</keyword>
<evidence type="ECO:0000313" key="3">
    <source>
        <dbReference type="Proteomes" id="UP000492821"/>
    </source>
</evidence>
<feature type="signal peptide" evidence="1">
    <location>
        <begin position="1"/>
        <end position="19"/>
    </location>
</feature>
<proteinExistence type="predicted"/>